<dbReference type="OMA" id="DWAHKLH"/>
<evidence type="ECO:0000313" key="3">
    <source>
        <dbReference type="Proteomes" id="UP000070544"/>
    </source>
</evidence>
<dbReference type="InterPro" id="IPR022742">
    <property type="entry name" value="Hydrolase_4"/>
</dbReference>
<dbReference type="InterPro" id="IPR029058">
    <property type="entry name" value="AB_hydrolase_fold"/>
</dbReference>
<dbReference type="Pfam" id="PF12146">
    <property type="entry name" value="Hydrolase_4"/>
    <property type="match status" value="1"/>
</dbReference>
<dbReference type="PRINTS" id="PR00111">
    <property type="entry name" value="ABHYDROLASE"/>
</dbReference>
<keyword evidence="2" id="KW-0378">Hydrolase</keyword>
<dbReference type="Proteomes" id="UP000070544">
    <property type="component" value="Unassembled WGS sequence"/>
</dbReference>
<dbReference type="AlphaFoldDB" id="A0A139AYI7"/>
<evidence type="ECO:0000313" key="2">
    <source>
        <dbReference type="EMBL" id="KXS21774.1"/>
    </source>
</evidence>
<proteinExistence type="predicted"/>
<evidence type="ECO:0000259" key="1">
    <source>
        <dbReference type="Pfam" id="PF12146"/>
    </source>
</evidence>
<dbReference type="PANTHER" id="PTHR43689:SF8">
    <property type="entry name" value="ALPHA_BETA-HYDROLASES SUPERFAMILY PROTEIN"/>
    <property type="match status" value="1"/>
</dbReference>
<keyword evidence="3" id="KW-1185">Reference proteome</keyword>
<dbReference type="PANTHER" id="PTHR43689">
    <property type="entry name" value="HYDROLASE"/>
    <property type="match status" value="1"/>
</dbReference>
<feature type="domain" description="Serine aminopeptidase S33" evidence="1">
    <location>
        <begin position="99"/>
        <end position="335"/>
    </location>
</feature>
<name>A0A139AYI7_GONPJ</name>
<organism evidence="2 3">
    <name type="scientific">Gonapodya prolifera (strain JEL478)</name>
    <name type="common">Monoblepharis prolifera</name>
    <dbReference type="NCBI Taxonomy" id="1344416"/>
    <lineage>
        <taxon>Eukaryota</taxon>
        <taxon>Fungi</taxon>
        <taxon>Fungi incertae sedis</taxon>
        <taxon>Chytridiomycota</taxon>
        <taxon>Chytridiomycota incertae sedis</taxon>
        <taxon>Monoblepharidomycetes</taxon>
        <taxon>Monoblepharidales</taxon>
        <taxon>Gonapodyaceae</taxon>
        <taxon>Gonapodya</taxon>
    </lineage>
</organism>
<sequence length="349" mass="37734">MDFVSPSFLIGAGITAIAALFYRSVVPSNTAHLPGLHAYQSPQAQNVGSTPTQILDNLKNDLSSPDLYPPHLLPNGAWLETPIGRVRYHVFGPADGRELIYVNGLSAVCGTSQDFLTKMAAAGFRVLAYDHFGRGHSSCPPGMYDLSFHVTQLRLLVLETRFNDGGFVLVGNSMGGAISTDYARRYPDDVKALALLAPAGVMERPAISKVLAVPYLGEFLVHGLSEQLRNFGFGAPHARSPSITDDTTFLEVVNIMQSRVNPGHRRAILQTVRNLTLWGMESTFEEVGKHGRKVVVVWGTADRVVPYPVSRKVCSLIPGAKLVTVDGAGHLLVSDHAKLVSEALIRGVL</sequence>
<dbReference type="InterPro" id="IPR000073">
    <property type="entry name" value="AB_hydrolase_1"/>
</dbReference>
<dbReference type="OrthoDB" id="408373at2759"/>
<dbReference type="Gene3D" id="3.40.50.1820">
    <property type="entry name" value="alpha/beta hydrolase"/>
    <property type="match status" value="1"/>
</dbReference>
<dbReference type="SUPFAM" id="SSF53474">
    <property type="entry name" value="alpha/beta-Hydrolases"/>
    <property type="match status" value="1"/>
</dbReference>
<dbReference type="STRING" id="1344416.A0A139AYI7"/>
<dbReference type="GO" id="GO:0016787">
    <property type="term" value="F:hydrolase activity"/>
    <property type="evidence" value="ECO:0007669"/>
    <property type="project" value="UniProtKB-KW"/>
</dbReference>
<gene>
    <name evidence="2" type="ORF">M427DRAFT_51154</name>
</gene>
<protein>
    <submittedName>
        <fullName evidence="2">Alpha/beta-hydrolase</fullName>
    </submittedName>
</protein>
<accession>A0A139AYI7</accession>
<reference evidence="2 3" key="1">
    <citation type="journal article" date="2015" name="Genome Biol. Evol.">
        <title>Phylogenomic analyses indicate that early fungi evolved digesting cell walls of algal ancestors of land plants.</title>
        <authorList>
            <person name="Chang Y."/>
            <person name="Wang S."/>
            <person name="Sekimoto S."/>
            <person name="Aerts A.L."/>
            <person name="Choi C."/>
            <person name="Clum A."/>
            <person name="LaButti K.M."/>
            <person name="Lindquist E.A."/>
            <person name="Yee Ngan C."/>
            <person name="Ohm R.A."/>
            <person name="Salamov A.A."/>
            <person name="Grigoriev I.V."/>
            <person name="Spatafora J.W."/>
            <person name="Berbee M.L."/>
        </authorList>
    </citation>
    <scope>NUCLEOTIDE SEQUENCE [LARGE SCALE GENOMIC DNA]</scope>
    <source>
        <strain evidence="2 3">JEL478</strain>
    </source>
</reference>
<dbReference type="EMBL" id="KQ965732">
    <property type="protein sequence ID" value="KXS21774.1"/>
    <property type="molecule type" value="Genomic_DNA"/>
</dbReference>